<keyword evidence="1" id="KW-0472">Membrane</keyword>
<dbReference type="EMBL" id="JACBXS010000008">
    <property type="protein sequence ID" value="NYS24436.1"/>
    <property type="molecule type" value="Genomic_DNA"/>
</dbReference>
<evidence type="ECO:0000313" key="2">
    <source>
        <dbReference type="EMBL" id="NYS24436.1"/>
    </source>
</evidence>
<feature type="transmembrane region" description="Helical" evidence="1">
    <location>
        <begin position="12"/>
        <end position="31"/>
    </location>
</feature>
<keyword evidence="1" id="KW-1133">Transmembrane helix</keyword>
<feature type="transmembrane region" description="Helical" evidence="1">
    <location>
        <begin position="37"/>
        <end position="57"/>
    </location>
</feature>
<sequence>MIRPELRETLWRWREALSGAAVALAGLLWLATAGAGFFQALAGLVVLAGLGIGWIGYRRVRFAGATPGPGLVQVVEGQISYFGPHQGGFVALRDLEELHLIDHGRAWLLVQAQDVPVSIPVGAEGAEALFDAFASLDGMNMPALLRALDAPDPPASQVLWRHPRLMAHRRALT</sequence>
<keyword evidence="3" id="KW-1185">Reference proteome</keyword>
<name>A0A7Z0HY38_9RHOB</name>
<accession>A0A7Z0HY38</accession>
<dbReference type="RefSeq" id="WP_179905138.1">
    <property type="nucleotide sequence ID" value="NZ_JACBXS010000008.1"/>
</dbReference>
<organism evidence="2 3">
    <name type="scientific">Rhabdonatronobacter sediminivivens</name>
    <dbReference type="NCBI Taxonomy" id="2743469"/>
    <lineage>
        <taxon>Bacteria</taxon>
        <taxon>Pseudomonadati</taxon>
        <taxon>Pseudomonadota</taxon>
        <taxon>Alphaproteobacteria</taxon>
        <taxon>Rhodobacterales</taxon>
        <taxon>Paracoccaceae</taxon>
        <taxon>Rhabdonatronobacter</taxon>
    </lineage>
</organism>
<dbReference type="Proteomes" id="UP000529417">
    <property type="component" value="Unassembled WGS sequence"/>
</dbReference>
<reference evidence="2 3" key="1">
    <citation type="journal article" date="2000" name="Arch. Microbiol.">
        <title>Rhodobaca bogoriensis gen. nov. and sp. nov., an alkaliphilic purple nonsulfur bacterium from African Rift Valley soda lakes.</title>
        <authorList>
            <person name="Milford A.D."/>
            <person name="Achenbach L.A."/>
            <person name="Jung D.O."/>
            <person name="Madigan M.T."/>
        </authorList>
    </citation>
    <scope>NUCLEOTIDE SEQUENCE [LARGE SCALE GENOMIC DNA]</scope>
    <source>
        <strain evidence="2 3">2376</strain>
    </source>
</reference>
<proteinExistence type="predicted"/>
<gene>
    <name evidence="2" type="ORF">HUK65_05475</name>
</gene>
<evidence type="ECO:0000313" key="3">
    <source>
        <dbReference type="Proteomes" id="UP000529417"/>
    </source>
</evidence>
<evidence type="ECO:0000256" key="1">
    <source>
        <dbReference type="SAM" id="Phobius"/>
    </source>
</evidence>
<dbReference type="AlphaFoldDB" id="A0A7Z0HY38"/>
<keyword evidence="1" id="KW-0812">Transmembrane</keyword>
<protein>
    <submittedName>
        <fullName evidence="2">Uncharacterized protein</fullName>
    </submittedName>
</protein>
<comment type="caution">
    <text evidence="2">The sequence shown here is derived from an EMBL/GenBank/DDBJ whole genome shotgun (WGS) entry which is preliminary data.</text>
</comment>